<dbReference type="Pfam" id="PF00241">
    <property type="entry name" value="Cofilin_ADF"/>
    <property type="match status" value="2"/>
</dbReference>
<evidence type="ECO:0000259" key="12">
    <source>
        <dbReference type="PROSITE" id="PS51263"/>
    </source>
</evidence>
<dbReference type="PANTHER" id="PTHR13759:SF1">
    <property type="entry name" value="TWINFILIN"/>
    <property type="match status" value="1"/>
</dbReference>
<evidence type="ECO:0000256" key="11">
    <source>
        <dbReference type="SAM" id="MobiDB-lite"/>
    </source>
</evidence>
<name>A0A9P8N0S2_9HYPO</name>
<dbReference type="GO" id="GO:0051015">
    <property type="term" value="F:actin filament binding"/>
    <property type="evidence" value="ECO:0007669"/>
    <property type="project" value="TreeGrafter"/>
</dbReference>
<comment type="subcellular location">
    <subcellularLocation>
        <location evidence="2">Cytoplasm</location>
        <location evidence="2">Cell cortex</location>
    </subcellularLocation>
    <subcellularLocation>
        <location evidence="1">Cytoplasm</location>
        <location evidence="1">Cytoskeleton</location>
    </subcellularLocation>
</comment>
<dbReference type="CDD" id="cd11285">
    <property type="entry name" value="ADF_Twf-N_like"/>
    <property type="match status" value="1"/>
</dbReference>
<dbReference type="PANTHER" id="PTHR13759">
    <property type="entry name" value="TWINFILIN"/>
    <property type="match status" value="1"/>
</dbReference>
<protein>
    <recommendedName>
        <fullName evidence="10">Twinfilin</fullName>
    </recommendedName>
</protein>
<dbReference type="EMBL" id="JAIZPD010000003">
    <property type="protein sequence ID" value="KAH0966023.1"/>
    <property type="molecule type" value="Genomic_DNA"/>
</dbReference>
<dbReference type="PROSITE" id="PS51263">
    <property type="entry name" value="ADF_H"/>
    <property type="match status" value="2"/>
</dbReference>
<dbReference type="OrthoDB" id="10006997at2759"/>
<dbReference type="GO" id="GO:0005884">
    <property type="term" value="C:actin filament"/>
    <property type="evidence" value="ECO:0007669"/>
    <property type="project" value="TreeGrafter"/>
</dbReference>
<dbReference type="AlphaFoldDB" id="A0A9P8N0S2"/>
<dbReference type="GO" id="GO:0005938">
    <property type="term" value="C:cell cortex"/>
    <property type="evidence" value="ECO:0007669"/>
    <property type="project" value="UniProtKB-SubCell"/>
</dbReference>
<evidence type="ECO:0000313" key="14">
    <source>
        <dbReference type="Proteomes" id="UP000824596"/>
    </source>
</evidence>
<evidence type="ECO:0000256" key="1">
    <source>
        <dbReference type="ARBA" id="ARBA00004245"/>
    </source>
</evidence>
<evidence type="ECO:0000256" key="8">
    <source>
        <dbReference type="ARBA" id="ARBA00038532"/>
    </source>
</evidence>
<dbReference type="InterPro" id="IPR028458">
    <property type="entry name" value="Twinfilin"/>
</dbReference>
<evidence type="ECO:0000313" key="13">
    <source>
        <dbReference type="EMBL" id="KAH0966023.1"/>
    </source>
</evidence>
<proteinExistence type="inferred from homology"/>
<sequence length="332" mass="36681">MQSGISASQELQAQFNSLLSSSDTFALLASIESESLVPVTTLPSAASTFEENLASLQPHIKPNVALYLILRRYEAAPKLLAVTYVPDSAPVRQKMLFAATRLTLVRELGTEHFRDTVFVTTAEELSERGFQKLDAHNKLEAPLTKEEKTLEEVKRAEQEAGSGTGTREIHLSKSLSMPVAEDAIVAMKGVGQAGDRIVAMLKINTETEIVELVPESPRPSSISELSRAISATEPRFTFYRFTHSHNGTEESPLLFFYTCPVTPGNRAVKSRMLYPLMKRAVLHVADKEAGLKIDKKFEVEEPSEITEQTVMDDLHPKVAATQGFSRPKRPGR</sequence>
<keyword evidence="7" id="KW-0206">Cytoskeleton</keyword>
<evidence type="ECO:0000256" key="6">
    <source>
        <dbReference type="ARBA" id="ARBA00023203"/>
    </source>
</evidence>
<evidence type="ECO:0000256" key="3">
    <source>
        <dbReference type="ARBA" id="ARBA00009557"/>
    </source>
</evidence>
<keyword evidence="5" id="KW-0677">Repeat</keyword>
<gene>
    <name evidence="13" type="ORF">HRG_04039</name>
</gene>
<evidence type="ECO:0000256" key="10">
    <source>
        <dbReference type="ARBA" id="ARBA00069496"/>
    </source>
</evidence>
<accession>A0A9P8N0S2</accession>
<dbReference type="SUPFAM" id="SSF55753">
    <property type="entry name" value="Actin depolymerizing proteins"/>
    <property type="match status" value="2"/>
</dbReference>
<keyword evidence="14" id="KW-1185">Reference proteome</keyword>
<reference evidence="13" key="1">
    <citation type="submission" date="2021-09" db="EMBL/GenBank/DDBJ databases">
        <title>A high-quality genome of the endoparasitic fungus Hirsutella rhossiliensis with a comparison of Hirsutella genomes reveals transposable elements contributing to genome size variation.</title>
        <authorList>
            <person name="Lin R."/>
            <person name="Jiao Y."/>
            <person name="Sun X."/>
            <person name="Ling J."/>
            <person name="Xie B."/>
            <person name="Cheng X."/>
        </authorList>
    </citation>
    <scope>NUCLEOTIDE SEQUENCE</scope>
    <source>
        <strain evidence="13">HR02</strain>
    </source>
</reference>
<feature type="region of interest" description="Disordered" evidence="11">
    <location>
        <begin position="307"/>
        <end position="332"/>
    </location>
</feature>
<dbReference type="Gene3D" id="3.40.20.10">
    <property type="entry name" value="Severin"/>
    <property type="match status" value="2"/>
</dbReference>
<organism evidence="13 14">
    <name type="scientific">Hirsutella rhossiliensis</name>
    <dbReference type="NCBI Taxonomy" id="111463"/>
    <lineage>
        <taxon>Eukaryota</taxon>
        <taxon>Fungi</taxon>
        <taxon>Dikarya</taxon>
        <taxon>Ascomycota</taxon>
        <taxon>Pezizomycotina</taxon>
        <taxon>Sordariomycetes</taxon>
        <taxon>Hypocreomycetidae</taxon>
        <taxon>Hypocreales</taxon>
        <taxon>Ophiocordycipitaceae</taxon>
        <taxon>Hirsutella</taxon>
    </lineage>
</organism>
<evidence type="ECO:0000256" key="7">
    <source>
        <dbReference type="ARBA" id="ARBA00023212"/>
    </source>
</evidence>
<dbReference type="FunFam" id="3.40.20.10:FF:000007">
    <property type="entry name" value="Twinfilin-1 isoform 1"/>
    <property type="match status" value="1"/>
</dbReference>
<dbReference type="FunFam" id="3.40.20.10:FF:000042">
    <property type="entry name" value="Actin depolymerizing protein"/>
    <property type="match status" value="1"/>
</dbReference>
<evidence type="ECO:0000256" key="2">
    <source>
        <dbReference type="ARBA" id="ARBA00004544"/>
    </source>
</evidence>
<dbReference type="Proteomes" id="UP000824596">
    <property type="component" value="Unassembled WGS sequence"/>
</dbReference>
<feature type="domain" description="ADF-H" evidence="12">
    <location>
        <begin position="172"/>
        <end position="315"/>
    </location>
</feature>
<comment type="subunit">
    <text evidence="8">Interacts with G-actin; ADP-actin form.</text>
</comment>
<dbReference type="GO" id="GO:0003785">
    <property type="term" value="F:actin monomer binding"/>
    <property type="evidence" value="ECO:0007669"/>
    <property type="project" value="TreeGrafter"/>
</dbReference>
<keyword evidence="4" id="KW-0963">Cytoplasm</keyword>
<comment type="caution">
    <text evidence="13">The sequence shown here is derived from an EMBL/GenBank/DDBJ whole genome shotgun (WGS) entry which is preliminary data.</text>
</comment>
<dbReference type="InterPro" id="IPR029006">
    <property type="entry name" value="ADF-H/Gelsolin-like_dom_sf"/>
</dbReference>
<dbReference type="GeneID" id="68353168"/>
<dbReference type="SMART" id="SM00102">
    <property type="entry name" value="ADF"/>
    <property type="match status" value="2"/>
</dbReference>
<dbReference type="RefSeq" id="XP_044723536.1">
    <property type="nucleotide sequence ID" value="XM_044862510.1"/>
</dbReference>
<feature type="domain" description="ADF-H" evidence="12">
    <location>
        <begin position="3"/>
        <end position="135"/>
    </location>
</feature>
<evidence type="ECO:0000256" key="4">
    <source>
        <dbReference type="ARBA" id="ARBA00022490"/>
    </source>
</evidence>
<dbReference type="GO" id="GO:0051016">
    <property type="term" value="P:barbed-end actin filament capping"/>
    <property type="evidence" value="ECO:0007669"/>
    <property type="project" value="TreeGrafter"/>
</dbReference>
<evidence type="ECO:0000256" key="5">
    <source>
        <dbReference type="ARBA" id="ARBA00022737"/>
    </source>
</evidence>
<evidence type="ECO:0000256" key="9">
    <source>
        <dbReference type="ARBA" id="ARBA00056419"/>
    </source>
</evidence>
<keyword evidence="6" id="KW-0009">Actin-binding</keyword>
<dbReference type="GO" id="GO:0030042">
    <property type="term" value="P:actin filament depolymerization"/>
    <property type="evidence" value="ECO:0007669"/>
    <property type="project" value="TreeGrafter"/>
</dbReference>
<comment type="function">
    <text evidence="9">Actin-binding protein involved in motile and morphological processes. Inhibits actin polymerization, likely by sequestering G-actin.</text>
</comment>
<comment type="similarity">
    <text evidence="3">Belongs to the actin-binding proteins ADF family. Twinfilin subfamily.</text>
</comment>
<dbReference type="InterPro" id="IPR002108">
    <property type="entry name" value="ADF-H"/>
</dbReference>